<comment type="caution">
    <text evidence="1">The sequence shown here is derived from an EMBL/GenBank/DDBJ whole genome shotgun (WGS) entry which is preliminary data.</text>
</comment>
<dbReference type="EMBL" id="CM055093">
    <property type="protein sequence ID" value="KAJ7565399.1"/>
    <property type="molecule type" value="Genomic_DNA"/>
</dbReference>
<name>A0ACC2EFX6_DIPCM</name>
<reference evidence="2" key="1">
    <citation type="journal article" date="2024" name="Proc. Natl. Acad. Sci. U.S.A.">
        <title>Extraordinary preservation of gene collinearity over three hundred million years revealed in homosporous lycophytes.</title>
        <authorList>
            <person name="Li C."/>
            <person name="Wickell D."/>
            <person name="Kuo L.Y."/>
            <person name="Chen X."/>
            <person name="Nie B."/>
            <person name="Liao X."/>
            <person name="Peng D."/>
            <person name="Ji J."/>
            <person name="Jenkins J."/>
            <person name="Williams M."/>
            <person name="Shu S."/>
            <person name="Plott C."/>
            <person name="Barry K."/>
            <person name="Rajasekar S."/>
            <person name="Grimwood J."/>
            <person name="Han X."/>
            <person name="Sun S."/>
            <person name="Hou Z."/>
            <person name="He W."/>
            <person name="Dai G."/>
            <person name="Sun C."/>
            <person name="Schmutz J."/>
            <person name="Leebens-Mack J.H."/>
            <person name="Li F.W."/>
            <person name="Wang L."/>
        </authorList>
    </citation>
    <scope>NUCLEOTIDE SEQUENCE [LARGE SCALE GENOMIC DNA]</scope>
    <source>
        <strain evidence="2">cv. PW_Plant_1</strain>
    </source>
</reference>
<gene>
    <name evidence="1" type="ORF">O6H91_02G059000</name>
</gene>
<keyword evidence="2" id="KW-1185">Reference proteome</keyword>
<proteinExistence type="predicted"/>
<sequence length="130" mass="14120">MFVFSLLPLDRSFFARSSILLRALLDPLQIWLQLSGILLLFLLQLFFEGRLIYSLKYGLREMAFEARSLVAKMTAALLLVAVFCQMVMAEDPAPSPAPALVPGASPGSVVPSVLVGAAGSFLVLVLSFLF</sequence>
<accession>A0ACC2EFX6</accession>
<protein>
    <submittedName>
        <fullName evidence="1">Uncharacterized protein</fullName>
    </submittedName>
</protein>
<evidence type="ECO:0000313" key="2">
    <source>
        <dbReference type="Proteomes" id="UP001162992"/>
    </source>
</evidence>
<dbReference type="Proteomes" id="UP001162992">
    <property type="component" value="Chromosome 2"/>
</dbReference>
<organism evidence="1 2">
    <name type="scientific">Diphasiastrum complanatum</name>
    <name type="common">Issler's clubmoss</name>
    <name type="synonym">Lycopodium complanatum</name>
    <dbReference type="NCBI Taxonomy" id="34168"/>
    <lineage>
        <taxon>Eukaryota</taxon>
        <taxon>Viridiplantae</taxon>
        <taxon>Streptophyta</taxon>
        <taxon>Embryophyta</taxon>
        <taxon>Tracheophyta</taxon>
        <taxon>Lycopodiopsida</taxon>
        <taxon>Lycopodiales</taxon>
        <taxon>Lycopodiaceae</taxon>
        <taxon>Lycopodioideae</taxon>
        <taxon>Diphasiastrum</taxon>
    </lineage>
</organism>
<evidence type="ECO:0000313" key="1">
    <source>
        <dbReference type="EMBL" id="KAJ7565399.1"/>
    </source>
</evidence>